<dbReference type="EMBL" id="LWCA01000089">
    <property type="protein sequence ID" value="OAF71000.1"/>
    <property type="molecule type" value="Genomic_DNA"/>
</dbReference>
<comment type="caution">
    <text evidence="1">The sequence shown here is derived from an EMBL/GenBank/DDBJ whole genome shotgun (WGS) entry which is preliminary data.</text>
</comment>
<evidence type="ECO:0000313" key="1">
    <source>
        <dbReference type="EMBL" id="OAF71000.1"/>
    </source>
</evidence>
<gene>
    <name evidence="1" type="ORF">A3Q56_01227</name>
</gene>
<organism evidence="1 2">
    <name type="scientific">Intoshia linei</name>
    <dbReference type="NCBI Taxonomy" id="1819745"/>
    <lineage>
        <taxon>Eukaryota</taxon>
        <taxon>Metazoa</taxon>
        <taxon>Spiralia</taxon>
        <taxon>Lophotrochozoa</taxon>
        <taxon>Mesozoa</taxon>
        <taxon>Orthonectida</taxon>
        <taxon>Rhopaluridae</taxon>
        <taxon>Intoshia</taxon>
    </lineage>
</organism>
<evidence type="ECO:0000313" key="2">
    <source>
        <dbReference type="Proteomes" id="UP000078046"/>
    </source>
</evidence>
<name>A0A177BA02_9BILA</name>
<keyword evidence="2" id="KW-1185">Reference proteome</keyword>
<protein>
    <submittedName>
        <fullName evidence="1">Uncharacterized protein</fullName>
    </submittedName>
</protein>
<sequence length="52" mass="6032">MTTTSKLDINVLKRQTYKIVKLAINDRFTIHESGAVIEFGYKGKLYRAHFKS</sequence>
<accession>A0A177BA02</accession>
<reference evidence="1 2" key="1">
    <citation type="submission" date="2016-04" db="EMBL/GenBank/DDBJ databases">
        <title>The genome of Intoshia linei affirms orthonectids as highly simplified spiralians.</title>
        <authorList>
            <person name="Mikhailov K.V."/>
            <person name="Slusarev G.S."/>
            <person name="Nikitin M.A."/>
            <person name="Logacheva M.D."/>
            <person name="Penin A."/>
            <person name="Aleoshin V."/>
            <person name="Panchin Y.V."/>
        </authorList>
    </citation>
    <scope>NUCLEOTIDE SEQUENCE [LARGE SCALE GENOMIC DNA]</scope>
    <source>
        <strain evidence="1">Intl2013</strain>
        <tissue evidence="1">Whole animal</tissue>
    </source>
</reference>
<dbReference type="Proteomes" id="UP000078046">
    <property type="component" value="Unassembled WGS sequence"/>
</dbReference>
<dbReference type="OrthoDB" id="10265310at2759"/>
<dbReference type="AlphaFoldDB" id="A0A177BA02"/>
<proteinExistence type="predicted"/>